<dbReference type="Pfam" id="PF02114">
    <property type="entry name" value="Phosducin"/>
    <property type="match status" value="1"/>
</dbReference>
<sequence length="262" mass="30236">MEDALWAQLQNTGLEEHDDKDRIEAESDDEEVDVQEELSVPHEERLQGPQTGPKGVKADHEYHQQKKLVTESKARAEYNARLLAKAPMTTTYLQDEANKDREELLILQAEEEEEDDLKYYREKRLRELKNMSRQQRVFGTLTTITADEYADEIDEEMGDIPVLVHLFDESIPTCKLLDEHLRGLSNKYSLAKFIRVSALQLEFDLVESPAILVYKNGILIANLVRIIDEVSTRFDIDEIEDVLTRHGALSENDLYDLPTNYA</sequence>
<evidence type="ECO:0000313" key="5">
    <source>
        <dbReference type="Proteomes" id="UP000603453"/>
    </source>
</evidence>
<organism evidence="4 5">
    <name type="scientific">Mucor saturninus</name>
    <dbReference type="NCBI Taxonomy" id="64648"/>
    <lineage>
        <taxon>Eukaryota</taxon>
        <taxon>Fungi</taxon>
        <taxon>Fungi incertae sedis</taxon>
        <taxon>Mucoromycota</taxon>
        <taxon>Mucoromycotina</taxon>
        <taxon>Mucoromycetes</taxon>
        <taxon>Mucorales</taxon>
        <taxon>Mucorineae</taxon>
        <taxon>Mucoraceae</taxon>
        <taxon>Mucor</taxon>
    </lineage>
</organism>
<dbReference type="AlphaFoldDB" id="A0A8H7R500"/>
<accession>A0A8H7R500</accession>
<dbReference type="Gene3D" id="1.10.168.10">
    <property type="entry name" value="Phosducin, domain 2"/>
    <property type="match status" value="1"/>
</dbReference>
<dbReference type="InterPro" id="IPR036249">
    <property type="entry name" value="Thioredoxin-like_sf"/>
</dbReference>
<evidence type="ECO:0000313" key="4">
    <source>
        <dbReference type="EMBL" id="KAG2204536.1"/>
    </source>
</evidence>
<name>A0A8H7R500_9FUNG</name>
<comment type="caution">
    <text evidence="4">The sequence shown here is derived from an EMBL/GenBank/DDBJ whole genome shotgun (WGS) entry which is preliminary data.</text>
</comment>
<proteinExistence type="inferred from homology"/>
<dbReference type="InterPro" id="IPR023196">
    <property type="entry name" value="Phosducin_N_dom_sf"/>
</dbReference>
<evidence type="ECO:0000256" key="2">
    <source>
        <dbReference type="SAM" id="MobiDB-lite"/>
    </source>
</evidence>
<feature type="region of interest" description="Disordered" evidence="2">
    <location>
        <begin position="10"/>
        <end position="61"/>
    </location>
</feature>
<dbReference type="SUPFAM" id="SSF52833">
    <property type="entry name" value="Thioredoxin-like"/>
    <property type="match status" value="1"/>
</dbReference>
<dbReference type="Gene3D" id="3.40.30.10">
    <property type="entry name" value="Glutaredoxin"/>
    <property type="match status" value="1"/>
</dbReference>
<dbReference type="InterPro" id="IPR024253">
    <property type="entry name" value="Phosducin_thioredoxin-like_dom"/>
</dbReference>
<dbReference type="OrthoDB" id="70588at2759"/>
<reference evidence="4" key="1">
    <citation type="submission" date="2020-12" db="EMBL/GenBank/DDBJ databases">
        <title>Metabolic potential, ecology and presence of endohyphal bacteria is reflected in genomic diversity of Mucoromycotina.</title>
        <authorList>
            <person name="Muszewska A."/>
            <person name="Okrasinska A."/>
            <person name="Steczkiewicz K."/>
            <person name="Drgas O."/>
            <person name="Orlowska M."/>
            <person name="Perlinska-Lenart U."/>
            <person name="Aleksandrzak-Piekarczyk T."/>
            <person name="Szatraj K."/>
            <person name="Zielenkiewicz U."/>
            <person name="Pilsyk S."/>
            <person name="Malc E."/>
            <person name="Mieczkowski P."/>
            <person name="Kruszewska J.S."/>
            <person name="Biernat P."/>
            <person name="Pawlowska J."/>
        </authorList>
    </citation>
    <scope>NUCLEOTIDE SEQUENCE</scope>
    <source>
        <strain evidence="4">WA0000017839</strain>
    </source>
</reference>
<protein>
    <recommendedName>
        <fullName evidence="3">Phosducin domain-containing protein</fullName>
    </recommendedName>
</protein>
<dbReference type="Proteomes" id="UP000603453">
    <property type="component" value="Unassembled WGS sequence"/>
</dbReference>
<dbReference type="InterPro" id="IPR051499">
    <property type="entry name" value="Phosducin-like_reg"/>
</dbReference>
<feature type="compositionally biased region" description="Basic and acidic residues" evidence="2">
    <location>
        <begin position="14"/>
        <end position="25"/>
    </location>
</feature>
<evidence type="ECO:0000259" key="3">
    <source>
        <dbReference type="Pfam" id="PF02114"/>
    </source>
</evidence>
<evidence type="ECO:0000256" key="1">
    <source>
        <dbReference type="ARBA" id="ARBA00009686"/>
    </source>
</evidence>
<dbReference type="EMBL" id="JAEPRD010000043">
    <property type="protein sequence ID" value="KAG2204536.1"/>
    <property type="molecule type" value="Genomic_DNA"/>
</dbReference>
<dbReference type="PANTHER" id="PTHR46052:SF1">
    <property type="entry name" value="PHOSDUCIN-LIKE PROTEIN"/>
    <property type="match status" value="1"/>
</dbReference>
<gene>
    <name evidence="4" type="ORF">INT47_012595</name>
</gene>
<dbReference type="PANTHER" id="PTHR46052">
    <property type="entry name" value="PHOSDUCIN-LIKE PROTEIN"/>
    <property type="match status" value="1"/>
</dbReference>
<keyword evidence="5" id="KW-1185">Reference proteome</keyword>
<feature type="domain" description="Phosducin" evidence="3">
    <location>
        <begin position="47"/>
        <end position="256"/>
    </location>
</feature>
<feature type="compositionally biased region" description="Acidic residues" evidence="2">
    <location>
        <begin position="26"/>
        <end position="36"/>
    </location>
</feature>
<comment type="similarity">
    <text evidence="1">Belongs to the phosducin family.</text>
</comment>